<dbReference type="RefSeq" id="WP_148360467.1">
    <property type="nucleotide sequence ID" value="NZ_BANB01000256.1"/>
</dbReference>
<name>A0A0D6P7M0_9PROT</name>
<dbReference type="Pfam" id="PF08450">
    <property type="entry name" value="SGL"/>
    <property type="match status" value="1"/>
</dbReference>
<feature type="active site" description="Proton donor/acceptor" evidence="2">
    <location>
        <position position="287"/>
    </location>
</feature>
<dbReference type="SUPFAM" id="SSF63829">
    <property type="entry name" value="Calcium-dependent phosphotriesterase"/>
    <property type="match status" value="1"/>
</dbReference>
<evidence type="ECO:0000256" key="1">
    <source>
        <dbReference type="ARBA" id="ARBA00022801"/>
    </source>
</evidence>
<dbReference type="EMBL" id="BANB01000256">
    <property type="protein sequence ID" value="GAN77198.1"/>
    <property type="molecule type" value="Genomic_DNA"/>
</dbReference>
<accession>A0A0D6P7M0</accession>
<keyword evidence="3" id="KW-0862">Zinc</keyword>
<dbReference type="PANTHER" id="PTHR47572:SF4">
    <property type="entry name" value="LACTONASE DRP35"/>
    <property type="match status" value="1"/>
</dbReference>
<dbReference type="PROSITE" id="PS51318">
    <property type="entry name" value="TAT"/>
    <property type="match status" value="1"/>
</dbReference>
<dbReference type="GO" id="GO:0046872">
    <property type="term" value="F:metal ion binding"/>
    <property type="evidence" value="ECO:0007669"/>
    <property type="project" value="UniProtKB-KW"/>
</dbReference>
<keyword evidence="1" id="KW-0378">Hydrolase</keyword>
<evidence type="ECO:0000256" key="3">
    <source>
        <dbReference type="PIRSR" id="PIRSR605511-2"/>
    </source>
</evidence>
<dbReference type="InterPro" id="IPR011042">
    <property type="entry name" value="6-blade_b-propeller_TolB-like"/>
</dbReference>
<dbReference type="InterPro" id="IPR006311">
    <property type="entry name" value="TAT_signal"/>
</dbReference>
<dbReference type="InterPro" id="IPR005511">
    <property type="entry name" value="SMP-30"/>
</dbReference>
<evidence type="ECO:0000256" key="4">
    <source>
        <dbReference type="SAM" id="SignalP"/>
    </source>
</evidence>
<feature type="signal peptide" evidence="4">
    <location>
        <begin position="1"/>
        <end position="24"/>
    </location>
</feature>
<organism evidence="6 7">
    <name type="scientific">Acidisphaera rubrifaciens HS-AP3</name>
    <dbReference type="NCBI Taxonomy" id="1231350"/>
    <lineage>
        <taxon>Bacteria</taxon>
        <taxon>Pseudomonadati</taxon>
        <taxon>Pseudomonadota</taxon>
        <taxon>Alphaproteobacteria</taxon>
        <taxon>Acetobacterales</taxon>
        <taxon>Acetobacteraceae</taxon>
        <taxon>Acidisphaera</taxon>
    </lineage>
</organism>
<dbReference type="Gene3D" id="2.120.10.30">
    <property type="entry name" value="TolB, C-terminal domain"/>
    <property type="match status" value="1"/>
</dbReference>
<keyword evidence="3" id="KW-0479">Metal-binding</keyword>
<sequence length="364" mass="39255">MQRRGFLTAAAAGAGAALAGTVQAREVEPLAGETGIANMGTGSAVLPLGPLPGSRYPDQHIQALDKRFKGSPGTGAVERVATGLRWAEGPAYLRAGRYFVCSDIPNNRQIRLLAEDNHFSVFRTPSYNSNGSTVDPQGRLVTCEHAGRRVVRFEHDGTITILADSFDGKPFNSPNDVVVASNGSIWFSDPTYGILGNYEGFKHPIEQKTRNVYRVDGQSGQVTKVIDDFVQPNGLCFSPDEKKLYIIDSGITEGGPAHIRVFDVDIDSGKLTNGRVFAENFAPGFTDGMRADIEGNIWCSMGWGDPKEDGVRCYAPNGDMIGKIHLPETCANLTFGGPLRNRLYICASTSVYALYVNTQGAAMP</sequence>
<gene>
    <name evidence="6" type="ORF">Asru_0256_04</name>
</gene>
<keyword evidence="4" id="KW-0732">Signal</keyword>
<keyword evidence="7" id="KW-1185">Reference proteome</keyword>
<dbReference type="PANTHER" id="PTHR47572">
    <property type="entry name" value="LIPOPROTEIN-RELATED"/>
    <property type="match status" value="1"/>
</dbReference>
<evidence type="ECO:0000256" key="2">
    <source>
        <dbReference type="PIRSR" id="PIRSR605511-1"/>
    </source>
</evidence>
<feature type="binding site" evidence="3">
    <location>
        <position position="175"/>
    </location>
    <ligand>
        <name>substrate</name>
    </ligand>
</feature>
<evidence type="ECO:0000259" key="5">
    <source>
        <dbReference type="Pfam" id="PF08450"/>
    </source>
</evidence>
<feature type="domain" description="SMP-30/Gluconolactonase/LRE-like region" evidence="5">
    <location>
        <begin position="86"/>
        <end position="347"/>
    </location>
</feature>
<dbReference type="InterPro" id="IPR013658">
    <property type="entry name" value="SGL"/>
</dbReference>
<dbReference type="NCBIfam" id="TIGR01409">
    <property type="entry name" value="TAT_signal_seq"/>
    <property type="match status" value="1"/>
</dbReference>
<dbReference type="Proteomes" id="UP000032680">
    <property type="component" value="Unassembled WGS sequence"/>
</dbReference>
<dbReference type="GO" id="GO:0016787">
    <property type="term" value="F:hydrolase activity"/>
    <property type="evidence" value="ECO:0007669"/>
    <property type="project" value="UniProtKB-KW"/>
</dbReference>
<dbReference type="InterPro" id="IPR051262">
    <property type="entry name" value="SMP-30/CGR1_Lactonase"/>
</dbReference>
<protein>
    <submittedName>
        <fullName evidence="6">Gluconolactonase</fullName>
    </submittedName>
</protein>
<feature type="binding site" evidence="3">
    <location>
        <position position="88"/>
    </location>
    <ligand>
        <name>a divalent metal cation</name>
        <dbReference type="ChEBI" id="CHEBI:60240"/>
    </ligand>
</feature>
<dbReference type="InterPro" id="IPR019546">
    <property type="entry name" value="TAT_signal_bac_arc"/>
</dbReference>
<feature type="chain" id="PRO_5002309549" evidence="4">
    <location>
        <begin position="25"/>
        <end position="364"/>
    </location>
</feature>
<proteinExistence type="predicted"/>
<comment type="cofactor">
    <cofactor evidence="3">
        <name>Zn(2+)</name>
        <dbReference type="ChEBI" id="CHEBI:29105"/>
    </cofactor>
    <text evidence="3">Binds 1 divalent metal cation per subunit.</text>
</comment>
<dbReference type="PRINTS" id="PR01790">
    <property type="entry name" value="SMP30FAMILY"/>
</dbReference>
<comment type="caution">
    <text evidence="6">The sequence shown here is derived from an EMBL/GenBank/DDBJ whole genome shotgun (WGS) entry which is preliminary data.</text>
</comment>
<feature type="binding site" evidence="3">
    <location>
        <position position="287"/>
    </location>
    <ligand>
        <name>a divalent metal cation</name>
        <dbReference type="ChEBI" id="CHEBI:60240"/>
    </ligand>
</feature>
<reference evidence="6 7" key="1">
    <citation type="submission" date="2012-11" db="EMBL/GenBank/DDBJ databases">
        <title>Whole genome sequence of Acidisphaera rubrifaciens HS-AP3.</title>
        <authorList>
            <person name="Azuma Y."/>
            <person name="Higashiura N."/>
            <person name="Hirakawa H."/>
            <person name="Matsushita K."/>
        </authorList>
    </citation>
    <scope>NUCLEOTIDE SEQUENCE [LARGE SCALE GENOMIC DNA]</scope>
    <source>
        <strain evidence="6 7">HS-AP3</strain>
    </source>
</reference>
<evidence type="ECO:0000313" key="7">
    <source>
        <dbReference type="Proteomes" id="UP000032680"/>
    </source>
</evidence>
<dbReference type="AlphaFoldDB" id="A0A0D6P7M0"/>
<evidence type="ECO:0000313" key="6">
    <source>
        <dbReference type="EMBL" id="GAN77198.1"/>
    </source>
</evidence>
<feature type="binding site" evidence="3">
    <location>
        <position position="233"/>
    </location>
    <ligand>
        <name>a divalent metal cation</name>
        <dbReference type="ChEBI" id="CHEBI:60240"/>
    </ligand>
</feature>